<proteinExistence type="predicted"/>
<dbReference type="RefSeq" id="WP_168989600.1">
    <property type="nucleotide sequence ID" value="NZ_CAWPHM010000091.1"/>
</dbReference>
<reference evidence="4" key="1">
    <citation type="submission" date="2019-12" db="EMBL/GenBank/DDBJ databases">
        <title>Comparative genomics gives insights into the taxonomy of the Azoarcus-Aromatoleum group and reveals separate origins of nif in the plant-associated Azoarcus and non-plant-associated Aromatoleum sub-groups.</title>
        <authorList>
            <person name="Lafos M."/>
            <person name="Maluk M."/>
            <person name="Batista M."/>
            <person name="Junghare M."/>
            <person name="Carmona M."/>
            <person name="Faoro H."/>
            <person name="Cruz L.M."/>
            <person name="Battistoni F."/>
            <person name="De Souza E."/>
            <person name="Pedrosa F."/>
            <person name="Chen W.-M."/>
            <person name="Poole P.S."/>
            <person name="Dixon R.A."/>
            <person name="James E.K."/>
        </authorList>
    </citation>
    <scope>NUCLEOTIDE SEQUENCE</scope>
    <source>
        <strain evidence="4">NSC3</strain>
    </source>
</reference>
<keyword evidence="2" id="KW-0175">Coiled coil</keyword>
<dbReference type="InterPro" id="IPR014315">
    <property type="entry name" value="ABC_heterocyst_DevB"/>
</dbReference>
<dbReference type="GO" id="GO:0030313">
    <property type="term" value="C:cell envelope"/>
    <property type="evidence" value="ECO:0007669"/>
    <property type="project" value="UniProtKB-SubCell"/>
</dbReference>
<feature type="region of interest" description="Disordered" evidence="3">
    <location>
        <begin position="1"/>
        <end position="32"/>
    </location>
</feature>
<organism evidence="4 5">
    <name type="scientific">Azoarcus taiwanensis</name>
    <dbReference type="NCBI Taxonomy" id="666964"/>
    <lineage>
        <taxon>Bacteria</taxon>
        <taxon>Pseudomonadati</taxon>
        <taxon>Pseudomonadota</taxon>
        <taxon>Betaproteobacteria</taxon>
        <taxon>Rhodocyclales</taxon>
        <taxon>Zoogloeaceae</taxon>
        <taxon>Azoarcus</taxon>
    </lineage>
</organism>
<dbReference type="InterPro" id="IPR050465">
    <property type="entry name" value="UPF0194_transport"/>
</dbReference>
<name>A0A972FDX3_9RHOO</name>
<dbReference type="Gene3D" id="2.40.50.100">
    <property type="match status" value="1"/>
</dbReference>
<keyword evidence="5" id="KW-1185">Reference proteome</keyword>
<dbReference type="AlphaFoldDB" id="A0A972FDX3"/>
<comment type="caution">
    <text evidence="4">The sequence shown here is derived from an EMBL/GenBank/DDBJ whole genome shotgun (WGS) entry which is preliminary data.</text>
</comment>
<dbReference type="PANTHER" id="PTHR32347:SF27">
    <property type="entry name" value="RND EFFLUX PUMP MEMBRANE FUSION PROTEIN BARREL-SANDWICH DOMAIN-CONTAINING PROTEIN"/>
    <property type="match status" value="1"/>
</dbReference>
<evidence type="ECO:0000256" key="1">
    <source>
        <dbReference type="ARBA" id="ARBA00004196"/>
    </source>
</evidence>
<evidence type="ECO:0000256" key="2">
    <source>
        <dbReference type="ARBA" id="ARBA00023054"/>
    </source>
</evidence>
<dbReference type="PANTHER" id="PTHR32347">
    <property type="entry name" value="EFFLUX SYSTEM COMPONENT YKNX-RELATED"/>
    <property type="match status" value="1"/>
</dbReference>
<protein>
    <submittedName>
        <fullName evidence="4">HlyD family efflux transporter periplasmic adaptor subunit</fullName>
    </submittedName>
</protein>
<comment type="subcellular location">
    <subcellularLocation>
        <location evidence="1">Cell envelope</location>
    </subcellularLocation>
</comment>
<feature type="compositionally biased region" description="Polar residues" evidence="3">
    <location>
        <begin position="23"/>
        <end position="32"/>
    </location>
</feature>
<evidence type="ECO:0000313" key="4">
    <source>
        <dbReference type="EMBL" id="NMG04979.1"/>
    </source>
</evidence>
<dbReference type="NCBIfam" id="TIGR02971">
    <property type="entry name" value="heterocyst_DevB"/>
    <property type="match status" value="1"/>
</dbReference>
<evidence type="ECO:0000313" key="5">
    <source>
        <dbReference type="Proteomes" id="UP000599523"/>
    </source>
</evidence>
<sequence length="394" mass="40393">MTDAGDSPLPLVDSGKAPAEQDTLPTKPSWRSPSRTALLTVAALVLGTVLGVSLGPDLQSAVSHFSDPTGSASKPAGAVAEQAVAANTVGALGRLMPEGDTITLALPFGAGDARVARWLVSEGQRVRAGQVIAELDNLPQRRALQATAAAQLAARRAALDQARSEARLGWAQAQAAAKRAHAARLVADQNLARLQSLAPSGVTTQAQLEQARAVADQAAADQAQAAAAVQRYAYRDADAQPDVRLALGNLHVAQAAVAQAEQDLAGARVTAILDGTVLAVHVRVGEKPGDQGIATLGNVEHMAAELEVYQTDISRVALGQRVVLHSSALAAPLTGVVVRIGMEVQRQAVLSSDPVSNTDARVVKVKVGLDAASSAHARALTGLQVTGKIAVGTP</sequence>
<dbReference type="Gene3D" id="2.40.30.170">
    <property type="match status" value="1"/>
</dbReference>
<gene>
    <name evidence="4" type="ORF">GPA21_18695</name>
</gene>
<accession>A0A972FDX3</accession>
<dbReference type="Proteomes" id="UP000599523">
    <property type="component" value="Unassembled WGS sequence"/>
</dbReference>
<evidence type="ECO:0000256" key="3">
    <source>
        <dbReference type="SAM" id="MobiDB-lite"/>
    </source>
</evidence>
<dbReference type="EMBL" id="WTVM01000182">
    <property type="protein sequence ID" value="NMG04979.1"/>
    <property type="molecule type" value="Genomic_DNA"/>
</dbReference>